<evidence type="ECO:0000256" key="8">
    <source>
        <dbReference type="ARBA" id="ARBA00022670"/>
    </source>
</evidence>
<dbReference type="PANTHER" id="PTHR43200:SF2">
    <property type="entry name" value="3'(2'),5'-BISPHOSPHATE NUCLEOTIDASE"/>
    <property type="match status" value="1"/>
</dbReference>
<dbReference type="PROSITE" id="PS00630">
    <property type="entry name" value="IMP_2"/>
    <property type="match status" value="1"/>
</dbReference>
<comment type="similarity">
    <text evidence="4">Belongs to the inositol monophosphatase superfamily.</text>
</comment>
<dbReference type="InterPro" id="IPR020583">
    <property type="entry name" value="Inositol_monoP_metal-BS"/>
</dbReference>
<evidence type="ECO:0000256" key="14">
    <source>
        <dbReference type="ARBA" id="ARBA00023145"/>
    </source>
</evidence>
<evidence type="ECO:0000256" key="9">
    <source>
        <dbReference type="ARBA" id="ARBA00022723"/>
    </source>
</evidence>
<dbReference type="GeneID" id="39601451"/>
<dbReference type="GO" id="GO:0005576">
    <property type="term" value="C:extracellular region"/>
    <property type="evidence" value="ECO:0007669"/>
    <property type="project" value="UniProtKB-SubCell"/>
</dbReference>
<sequence>MKFLTAVALGAAASTTALGAVLPQQQHPLAGAPVEHQVSPTAEKYLIELAPYETRWVTEEEKWALKLDGVNFIDVTAEITSPSHARFHTYNTVRYPSKMAHETTVKPLTKNLSKKHMKRNLEHFTSFHTRYYKSETGIQSATWLYGQVEQIIKESGAADYGATVEKFSHPWGQFSIIARIPGQSNHTVVLGAHQDSINLFLPSILAAPGADDDGSGTVTILEALRVLLQSEDVSHGNATNTVEFHWYSAEEGGLLGSQAIFSQYSKDRRNVKAMLQQDMTGYVQDTLDKGLKESVGVIVDYVDKGLTEFIKEVITTYCDIAFVETKCGYACSDHASASRYGYPSAFVIESEFENSDKKIHSTEDKIKYLSFDHMLQHAKMSLSFAYELAFAPLLLLGKHIPHTTHYQHSYIHTVKMDLSVPYAKELNIASLVVQRAALLTKTVLEAVDKGALDKHDSTPVTIADFAAQALIISALHQTFPDDKFVGEESAQSLRDDAELLDRVWGLVSTTRLDDPQIESLLAAPETKDEMLDLIDLGGNGDGGRSGRIWVLDPVDGTATFMNGQQYAVCLALVEDGEQKLGVLGCPNLNLEKGQIFEDVVDKDGYGLMISAIAGHGATVRPMGRGALLPAKRLEKLPPVSSTSELRFVDCLTANSSDCEKHKQVITRLGAPWPPTTNLWSAQMRYIAIAVGGCNAMIKIPRKKGYRSNLWDHAGGMLIVEEIGAKITDLDGASVDCGLGRTIAGCYGMVVAPESIHGKLLEAVQQYLKEVDC</sequence>
<keyword evidence="14" id="KW-0865">Zymogen</keyword>
<keyword evidence="21" id="KW-1185">Reference proteome</keyword>
<evidence type="ECO:0000256" key="11">
    <source>
        <dbReference type="ARBA" id="ARBA00022801"/>
    </source>
</evidence>
<feature type="chain" id="PRO_5018821338" description="Peptide hydrolase" evidence="18">
    <location>
        <begin position="20"/>
        <end position="772"/>
    </location>
</feature>
<evidence type="ECO:0000256" key="7">
    <source>
        <dbReference type="ARBA" id="ARBA00022525"/>
    </source>
</evidence>
<evidence type="ECO:0000256" key="17">
    <source>
        <dbReference type="PIRSR" id="PIRSR600760-2"/>
    </source>
</evidence>
<dbReference type="AlphaFoldDB" id="A0A443HQZ3"/>
<dbReference type="InterPro" id="IPR051090">
    <property type="entry name" value="Inositol_monoP_superfamily"/>
</dbReference>
<evidence type="ECO:0000256" key="12">
    <source>
        <dbReference type="ARBA" id="ARBA00022833"/>
    </source>
</evidence>
<dbReference type="Pfam" id="PF04389">
    <property type="entry name" value="Peptidase_M28"/>
    <property type="match status" value="1"/>
</dbReference>
<dbReference type="InterPro" id="IPR020550">
    <property type="entry name" value="Inositol_monophosphatase_CS"/>
</dbReference>
<evidence type="ECO:0000313" key="21">
    <source>
        <dbReference type="Proteomes" id="UP000283841"/>
    </source>
</evidence>
<evidence type="ECO:0000256" key="6">
    <source>
        <dbReference type="ARBA" id="ARBA00022438"/>
    </source>
</evidence>
<dbReference type="InterPro" id="IPR007484">
    <property type="entry name" value="Peptidase_M28"/>
</dbReference>
<dbReference type="EMBL" id="RCNU01000008">
    <property type="protein sequence ID" value="RWQ94253.1"/>
    <property type="molecule type" value="Genomic_DNA"/>
</dbReference>
<dbReference type="InterPro" id="IPR000760">
    <property type="entry name" value="Inositol_monophosphatase-like"/>
</dbReference>
<dbReference type="CDD" id="cd03879">
    <property type="entry name" value="M28_AAP"/>
    <property type="match status" value="1"/>
</dbReference>
<dbReference type="EC" id="3.4.-.-" evidence="18"/>
<keyword evidence="12 18" id="KW-0862">Zinc</keyword>
<dbReference type="GO" id="GO:0006508">
    <property type="term" value="P:proteolysis"/>
    <property type="evidence" value="ECO:0007669"/>
    <property type="project" value="UniProtKB-KW"/>
</dbReference>
<dbReference type="GO" id="GO:0046872">
    <property type="term" value="F:metal ion binding"/>
    <property type="evidence" value="ECO:0007669"/>
    <property type="project" value="UniProtKB-KW"/>
</dbReference>
<keyword evidence="6 20" id="KW-0031">Aminopeptidase</keyword>
<keyword evidence="15" id="KW-1015">Disulfide bond</keyword>
<dbReference type="CDD" id="cd01517">
    <property type="entry name" value="PAP_phosphatase"/>
    <property type="match status" value="1"/>
</dbReference>
<dbReference type="FunFam" id="3.40.630.10:FF:000042">
    <property type="entry name" value="Peptide hydrolase"/>
    <property type="match status" value="1"/>
</dbReference>
<keyword evidence="9 17" id="KW-0479">Metal-binding</keyword>
<evidence type="ECO:0000256" key="5">
    <source>
        <dbReference type="ARBA" id="ARBA00011245"/>
    </source>
</evidence>
<comment type="similarity">
    <text evidence="16">Belongs to the peptidase M28 family. M28E subfamily.</text>
</comment>
<evidence type="ECO:0000256" key="16">
    <source>
        <dbReference type="ARBA" id="ARBA00043962"/>
    </source>
</evidence>
<feature type="binding site" evidence="17">
    <location>
        <position position="487"/>
    </location>
    <ligand>
        <name>Mg(2+)</name>
        <dbReference type="ChEBI" id="CHEBI:18420"/>
        <label>1</label>
        <note>catalytic</note>
    </ligand>
</feature>
<feature type="domain" description="Peptidase M28" evidence="19">
    <location>
        <begin position="176"/>
        <end position="384"/>
    </location>
</feature>
<name>A0A443HQZ3_BYSSP</name>
<feature type="binding site" evidence="17">
    <location>
        <position position="555"/>
    </location>
    <ligand>
        <name>Mg(2+)</name>
        <dbReference type="ChEBI" id="CHEBI:18420"/>
        <label>1</label>
        <note>catalytic</note>
    </ligand>
</feature>
<accession>A0A443HQZ3</accession>
<evidence type="ECO:0000256" key="1">
    <source>
        <dbReference type="ARBA" id="ARBA00001946"/>
    </source>
</evidence>
<dbReference type="PROSITE" id="PS00629">
    <property type="entry name" value="IMP_1"/>
    <property type="match status" value="1"/>
</dbReference>
<evidence type="ECO:0000256" key="3">
    <source>
        <dbReference type="ARBA" id="ARBA00004613"/>
    </source>
</evidence>
<keyword evidence="11 18" id="KW-0378">Hydrolase</keyword>
<feature type="binding site" evidence="17">
    <location>
        <position position="552"/>
    </location>
    <ligand>
        <name>Mg(2+)</name>
        <dbReference type="ChEBI" id="CHEBI:18420"/>
        <label>1</label>
        <note>catalytic</note>
    </ligand>
</feature>
<keyword evidence="8 18" id="KW-0645">Protease</keyword>
<feature type="binding site" evidence="17">
    <location>
        <position position="711"/>
    </location>
    <ligand>
        <name>Mg(2+)</name>
        <dbReference type="ChEBI" id="CHEBI:18420"/>
        <label>1</label>
        <note>catalytic</note>
    </ligand>
</feature>
<feature type="signal peptide" evidence="18">
    <location>
        <begin position="1"/>
        <end position="19"/>
    </location>
</feature>
<dbReference type="Gene3D" id="3.40.630.10">
    <property type="entry name" value="Zn peptidases"/>
    <property type="match status" value="1"/>
</dbReference>
<evidence type="ECO:0000256" key="10">
    <source>
        <dbReference type="ARBA" id="ARBA00022729"/>
    </source>
</evidence>
<comment type="caution">
    <text evidence="20">The sequence shown here is derived from an EMBL/GenBank/DDBJ whole genome shotgun (WGS) entry which is preliminary data.</text>
</comment>
<dbReference type="GO" id="GO:0046854">
    <property type="term" value="P:phosphatidylinositol phosphate biosynthetic process"/>
    <property type="evidence" value="ECO:0007669"/>
    <property type="project" value="InterPro"/>
</dbReference>
<organism evidence="20 21">
    <name type="scientific">Byssochlamys spectabilis</name>
    <name type="common">Paecilomyces variotii</name>
    <dbReference type="NCBI Taxonomy" id="264951"/>
    <lineage>
        <taxon>Eukaryota</taxon>
        <taxon>Fungi</taxon>
        <taxon>Dikarya</taxon>
        <taxon>Ascomycota</taxon>
        <taxon>Pezizomycotina</taxon>
        <taxon>Eurotiomycetes</taxon>
        <taxon>Eurotiomycetidae</taxon>
        <taxon>Eurotiales</taxon>
        <taxon>Thermoascaceae</taxon>
        <taxon>Paecilomyces</taxon>
    </lineage>
</organism>
<dbReference type="SUPFAM" id="SSF53187">
    <property type="entry name" value="Zn-dependent exopeptidases"/>
    <property type="match status" value="1"/>
</dbReference>
<dbReference type="STRING" id="264951.A0A443HQZ3"/>
<proteinExistence type="inferred from homology"/>
<gene>
    <name evidence="20" type="ORF">C8Q69DRAFT_492654</name>
</gene>
<keyword evidence="10 18" id="KW-0732">Signal</keyword>
<dbReference type="PANTHER" id="PTHR43200">
    <property type="entry name" value="PHOSPHATASE"/>
    <property type="match status" value="1"/>
</dbReference>
<dbReference type="GO" id="GO:0004177">
    <property type="term" value="F:aminopeptidase activity"/>
    <property type="evidence" value="ECO:0007669"/>
    <property type="project" value="UniProtKB-KW"/>
</dbReference>
<dbReference type="Gene3D" id="3.40.190.80">
    <property type="match status" value="1"/>
</dbReference>
<keyword evidence="7" id="KW-0964">Secreted</keyword>
<dbReference type="SUPFAM" id="SSF56655">
    <property type="entry name" value="Carbohydrate phosphatase"/>
    <property type="match status" value="1"/>
</dbReference>
<protein>
    <recommendedName>
        <fullName evidence="18">Peptide hydrolase</fullName>
        <ecNumber evidence="18">3.4.-.-</ecNumber>
    </recommendedName>
</protein>
<comment type="cofactor">
    <cofactor evidence="2">
        <name>Zn(2+)</name>
        <dbReference type="ChEBI" id="CHEBI:29105"/>
    </cofactor>
</comment>
<dbReference type="Pfam" id="PF00459">
    <property type="entry name" value="Inositol_P"/>
    <property type="match status" value="1"/>
</dbReference>
<comment type="subunit">
    <text evidence="5">Monomer.</text>
</comment>
<reference evidence="20 21" key="1">
    <citation type="journal article" date="2018" name="Front. Microbiol.">
        <title>Genomic and genetic insights into a cosmopolitan fungus, Paecilomyces variotii (Eurotiales).</title>
        <authorList>
            <person name="Urquhart A.S."/>
            <person name="Mondo S.J."/>
            <person name="Makela M.R."/>
            <person name="Hane J.K."/>
            <person name="Wiebenga A."/>
            <person name="He G."/>
            <person name="Mihaltcheva S."/>
            <person name="Pangilinan J."/>
            <person name="Lipzen A."/>
            <person name="Barry K."/>
            <person name="de Vries R.P."/>
            <person name="Grigoriev I.V."/>
            <person name="Idnurm A."/>
        </authorList>
    </citation>
    <scope>NUCLEOTIDE SEQUENCE [LARGE SCALE GENOMIC DNA]</scope>
    <source>
        <strain evidence="20 21">CBS 101075</strain>
    </source>
</reference>
<dbReference type="VEuPathDB" id="FungiDB:C8Q69DRAFT_492654"/>
<dbReference type="GO" id="GO:0008441">
    <property type="term" value="F:3'(2'),5'-bisphosphate nucleotidase activity"/>
    <property type="evidence" value="ECO:0007669"/>
    <property type="project" value="TreeGrafter"/>
</dbReference>
<dbReference type="GO" id="GO:0000103">
    <property type="term" value="P:sulfate assimilation"/>
    <property type="evidence" value="ECO:0007669"/>
    <property type="project" value="TreeGrafter"/>
</dbReference>
<evidence type="ECO:0000259" key="19">
    <source>
        <dbReference type="Pfam" id="PF04389"/>
    </source>
</evidence>
<evidence type="ECO:0000256" key="4">
    <source>
        <dbReference type="ARBA" id="ARBA00009759"/>
    </source>
</evidence>
<dbReference type="FunFam" id="3.40.190.80:FF:000021">
    <property type="entry name" value="Myo-inositol-1(Or 4)-monophosphatase"/>
    <property type="match status" value="1"/>
</dbReference>
<dbReference type="RefSeq" id="XP_028483898.1">
    <property type="nucleotide sequence ID" value="XM_028632174.1"/>
</dbReference>
<dbReference type="Proteomes" id="UP000283841">
    <property type="component" value="Unassembled WGS sequence"/>
</dbReference>
<evidence type="ECO:0000256" key="2">
    <source>
        <dbReference type="ARBA" id="ARBA00001947"/>
    </source>
</evidence>
<evidence type="ECO:0000256" key="18">
    <source>
        <dbReference type="RuleBase" id="RU361240"/>
    </source>
</evidence>
<evidence type="ECO:0000256" key="15">
    <source>
        <dbReference type="ARBA" id="ARBA00023157"/>
    </source>
</evidence>
<comment type="subcellular location">
    <subcellularLocation>
        <location evidence="3">Secreted</location>
    </subcellularLocation>
</comment>
<evidence type="ECO:0000313" key="20">
    <source>
        <dbReference type="EMBL" id="RWQ94253.1"/>
    </source>
</evidence>
<keyword evidence="13 17" id="KW-0460">Magnesium</keyword>
<comment type="cofactor">
    <cofactor evidence="1 17">
        <name>Mg(2+)</name>
        <dbReference type="ChEBI" id="CHEBI:18420"/>
    </cofactor>
</comment>
<dbReference type="Gene3D" id="3.30.540.10">
    <property type="entry name" value="Fructose-1,6-Bisphosphatase, subunit A, domain 1"/>
    <property type="match status" value="1"/>
</dbReference>
<evidence type="ECO:0000256" key="13">
    <source>
        <dbReference type="ARBA" id="ARBA00022842"/>
    </source>
</evidence>